<evidence type="ECO:0000313" key="11">
    <source>
        <dbReference type="Proteomes" id="UP000484885"/>
    </source>
</evidence>
<dbReference type="Gene3D" id="3.40.50.1010">
    <property type="entry name" value="5'-nuclease"/>
    <property type="match status" value="1"/>
</dbReference>
<evidence type="ECO:0000259" key="9">
    <source>
        <dbReference type="Pfam" id="PF01850"/>
    </source>
</evidence>
<dbReference type="HAMAP" id="MF_00265">
    <property type="entry name" value="VapC_Nob1"/>
    <property type="match status" value="1"/>
</dbReference>
<evidence type="ECO:0000256" key="8">
    <source>
        <dbReference type="HAMAP-Rule" id="MF_00265"/>
    </source>
</evidence>
<dbReference type="InterPro" id="IPR050556">
    <property type="entry name" value="Type_II_TA_system_RNase"/>
</dbReference>
<evidence type="ECO:0000256" key="3">
    <source>
        <dbReference type="ARBA" id="ARBA00022722"/>
    </source>
</evidence>
<dbReference type="PANTHER" id="PTHR33653:SF1">
    <property type="entry name" value="RIBONUCLEASE VAPC2"/>
    <property type="match status" value="1"/>
</dbReference>
<keyword evidence="5 8" id="KW-0378">Hydrolase</keyword>
<keyword evidence="2 8" id="KW-1277">Toxin-antitoxin system</keyword>
<keyword evidence="11" id="KW-1185">Reference proteome</keyword>
<organism evidence="10 11">
    <name type="scientific">Wenzhouxiangella limi</name>
    <dbReference type="NCBI Taxonomy" id="2707351"/>
    <lineage>
        <taxon>Bacteria</taxon>
        <taxon>Pseudomonadati</taxon>
        <taxon>Pseudomonadota</taxon>
        <taxon>Gammaproteobacteria</taxon>
        <taxon>Chromatiales</taxon>
        <taxon>Wenzhouxiangellaceae</taxon>
        <taxon>Wenzhouxiangella</taxon>
    </lineage>
</organism>
<feature type="domain" description="PIN" evidence="9">
    <location>
        <begin position="3"/>
        <end position="128"/>
    </location>
</feature>
<proteinExistence type="inferred from homology"/>
<evidence type="ECO:0000256" key="6">
    <source>
        <dbReference type="ARBA" id="ARBA00022842"/>
    </source>
</evidence>
<keyword evidence="8" id="KW-0800">Toxin</keyword>
<dbReference type="GO" id="GO:0016787">
    <property type="term" value="F:hydrolase activity"/>
    <property type="evidence" value="ECO:0007669"/>
    <property type="project" value="UniProtKB-KW"/>
</dbReference>
<dbReference type="EC" id="3.1.-.-" evidence="8"/>
<dbReference type="InterPro" id="IPR002716">
    <property type="entry name" value="PIN_dom"/>
</dbReference>
<dbReference type="CDD" id="cd18731">
    <property type="entry name" value="PIN_NgFitB-like"/>
    <property type="match status" value="1"/>
</dbReference>
<dbReference type="EMBL" id="JAAGSC010000041">
    <property type="protein sequence ID" value="NDY95859.1"/>
    <property type="molecule type" value="Genomic_DNA"/>
</dbReference>
<protein>
    <recommendedName>
        <fullName evidence="8">Ribonuclease VapC</fullName>
        <shortName evidence="8">RNase VapC</shortName>
        <ecNumber evidence="8">3.1.-.-</ecNumber>
    </recommendedName>
    <alternativeName>
        <fullName evidence="8">Toxin VapC</fullName>
    </alternativeName>
</protein>
<comment type="function">
    <text evidence="8">Toxic component of a toxin-antitoxin (TA) system. An RNase.</text>
</comment>
<dbReference type="InterPro" id="IPR022907">
    <property type="entry name" value="VapC_family"/>
</dbReference>
<accession>A0A845VF52</accession>
<evidence type="ECO:0000256" key="7">
    <source>
        <dbReference type="ARBA" id="ARBA00038093"/>
    </source>
</evidence>
<dbReference type="GO" id="GO:0090729">
    <property type="term" value="F:toxin activity"/>
    <property type="evidence" value="ECO:0007669"/>
    <property type="project" value="UniProtKB-KW"/>
</dbReference>
<feature type="binding site" evidence="8">
    <location>
        <position position="104"/>
    </location>
    <ligand>
        <name>Mg(2+)</name>
        <dbReference type="ChEBI" id="CHEBI:18420"/>
    </ligand>
</feature>
<sequence>MQILDTNVISELMRPKPNGRVVAWIGAQAGGSLFTTAVTEAELRYGLALLPAGNRREQLLQEFNLMMTEDFASRILPFDRSAAKSYASIVAARRHSGHPISQFDGQIAAIARSRDGGIVTRNDRDFSDCGIPVTNPWTQ</sequence>
<dbReference type="AlphaFoldDB" id="A0A845VF52"/>
<evidence type="ECO:0000256" key="1">
    <source>
        <dbReference type="ARBA" id="ARBA00001946"/>
    </source>
</evidence>
<dbReference type="InterPro" id="IPR029060">
    <property type="entry name" value="PIN-like_dom_sf"/>
</dbReference>
<name>A0A845VF52_9GAMM</name>
<dbReference type="Pfam" id="PF01850">
    <property type="entry name" value="PIN"/>
    <property type="match status" value="1"/>
</dbReference>
<dbReference type="Proteomes" id="UP000484885">
    <property type="component" value="Unassembled WGS sequence"/>
</dbReference>
<evidence type="ECO:0000256" key="4">
    <source>
        <dbReference type="ARBA" id="ARBA00022723"/>
    </source>
</evidence>
<dbReference type="GO" id="GO:0004540">
    <property type="term" value="F:RNA nuclease activity"/>
    <property type="evidence" value="ECO:0007669"/>
    <property type="project" value="InterPro"/>
</dbReference>
<comment type="cofactor">
    <cofactor evidence="1 8">
        <name>Mg(2+)</name>
        <dbReference type="ChEBI" id="CHEBI:18420"/>
    </cofactor>
</comment>
<dbReference type="RefSeq" id="WP_164211259.1">
    <property type="nucleotide sequence ID" value="NZ_JAAGSC010000041.1"/>
</dbReference>
<dbReference type="PANTHER" id="PTHR33653">
    <property type="entry name" value="RIBONUCLEASE VAPC2"/>
    <property type="match status" value="1"/>
</dbReference>
<reference evidence="10 11" key="1">
    <citation type="submission" date="2020-02" db="EMBL/GenBank/DDBJ databases">
        <authorList>
            <person name="Zhang X.-Y."/>
        </authorList>
    </citation>
    <scope>NUCLEOTIDE SEQUENCE [LARGE SCALE GENOMIC DNA]</scope>
    <source>
        <strain evidence="10 11">C33</strain>
    </source>
</reference>
<gene>
    <name evidence="8" type="primary">vapC</name>
    <name evidence="10" type="ORF">G3I74_08975</name>
</gene>
<evidence type="ECO:0000256" key="2">
    <source>
        <dbReference type="ARBA" id="ARBA00022649"/>
    </source>
</evidence>
<dbReference type="SUPFAM" id="SSF88723">
    <property type="entry name" value="PIN domain-like"/>
    <property type="match status" value="1"/>
</dbReference>
<evidence type="ECO:0000256" key="5">
    <source>
        <dbReference type="ARBA" id="ARBA00022801"/>
    </source>
</evidence>
<dbReference type="GO" id="GO:0000287">
    <property type="term" value="F:magnesium ion binding"/>
    <property type="evidence" value="ECO:0007669"/>
    <property type="project" value="UniProtKB-UniRule"/>
</dbReference>
<comment type="caution">
    <text evidence="10">The sequence shown here is derived from an EMBL/GenBank/DDBJ whole genome shotgun (WGS) entry which is preliminary data.</text>
</comment>
<keyword evidence="6 8" id="KW-0460">Magnesium</keyword>
<keyword evidence="3 8" id="KW-0540">Nuclease</keyword>
<feature type="binding site" evidence="8">
    <location>
        <position position="5"/>
    </location>
    <ligand>
        <name>Mg(2+)</name>
        <dbReference type="ChEBI" id="CHEBI:18420"/>
    </ligand>
</feature>
<keyword evidence="4 8" id="KW-0479">Metal-binding</keyword>
<evidence type="ECO:0000313" key="10">
    <source>
        <dbReference type="EMBL" id="NDY95859.1"/>
    </source>
</evidence>
<comment type="similarity">
    <text evidence="7 8">Belongs to the PINc/VapC protein family.</text>
</comment>